<comment type="caution">
    <text evidence="1">The sequence shown here is derived from an EMBL/GenBank/DDBJ whole genome shotgun (WGS) entry which is preliminary data.</text>
</comment>
<reference evidence="1" key="1">
    <citation type="submission" date="2020-12" db="EMBL/GenBank/DDBJ databases">
        <title>Bacterial novel species Mucilaginibacter sp. SD-g isolated from soil.</title>
        <authorList>
            <person name="Jung H.-Y."/>
        </authorList>
    </citation>
    <scope>NUCLEOTIDE SEQUENCE</scope>
    <source>
        <strain evidence="1">SD-g</strain>
    </source>
</reference>
<protein>
    <submittedName>
        <fullName evidence="1">Uncharacterized protein</fullName>
    </submittedName>
</protein>
<proteinExistence type="predicted"/>
<evidence type="ECO:0000313" key="2">
    <source>
        <dbReference type="Proteomes" id="UP000613193"/>
    </source>
</evidence>
<sequence length="207" mass="23913">MDALPFNATDLSAADIEHFQSTHRELKAKFPVQHTGYINFHLEDFEAFNAYHSFNVRDSYVIKNGYSDCYLLFADTHLKKVISKSKVTDVYEHQTWALAYLKHDLGRVKIRPETLVDKIAELIHPIELDFKEDKAFSDTFYVLVDDHEKAVKGIDRTFRNAVMDIREDDFVIEIVNHTLIIGNKKPVSPKKAVYMAEFVCRLAALNC</sequence>
<dbReference type="RefSeq" id="WP_200067433.1">
    <property type="nucleotide sequence ID" value="NZ_JAEHFW010000003.1"/>
</dbReference>
<dbReference type="EMBL" id="JAEHFW010000003">
    <property type="protein sequence ID" value="MBK0380901.1"/>
    <property type="molecule type" value="Genomic_DNA"/>
</dbReference>
<gene>
    <name evidence="1" type="ORF">I5M19_16370</name>
</gene>
<name>A0A934UPH5_9SPHI</name>
<keyword evidence="2" id="KW-1185">Reference proteome</keyword>
<dbReference type="Proteomes" id="UP000613193">
    <property type="component" value="Unassembled WGS sequence"/>
</dbReference>
<organism evidence="1 2">
    <name type="scientific">Mucilaginibacter segetis</name>
    <dbReference type="NCBI Taxonomy" id="2793071"/>
    <lineage>
        <taxon>Bacteria</taxon>
        <taxon>Pseudomonadati</taxon>
        <taxon>Bacteroidota</taxon>
        <taxon>Sphingobacteriia</taxon>
        <taxon>Sphingobacteriales</taxon>
        <taxon>Sphingobacteriaceae</taxon>
        <taxon>Mucilaginibacter</taxon>
    </lineage>
</organism>
<dbReference type="AlphaFoldDB" id="A0A934UPH5"/>
<evidence type="ECO:0000313" key="1">
    <source>
        <dbReference type="EMBL" id="MBK0380901.1"/>
    </source>
</evidence>
<accession>A0A934UPH5</accession>